<evidence type="ECO:0000313" key="4">
    <source>
        <dbReference type="EMBL" id="QJW93767.1"/>
    </source>
</evidence>
<keyword evidence="5" id="KW-1185">Reference proteome</keyword>
<dbReference type="AlphaFoldDB" id="A0A6M5YI91"/>
<dbReference type="RefSeq" id="WP_171469903.1">
    <property type="nucleotide sequence ID" value="NZ_CP053452.2"/>
</dbReference>
<dbReference type="InterPro" id="IPR052344">
    <property type="entry name" value="Transposase-related"/>
</dbReference>
<dbReference type="Pfam" id="PF13005">
    <property type="entry name" value="zf-IS66"/>
    <property type="match status" value="1"/>
</dbReference>
<dbReference type="PANTHER" id="PTHR33678:SF1">
    <property type="entry name" value="BLL1576 PROTEIN"/>
    <property type="match status" value="1"/>
</dbReference>
<organism evidence="4 5">
    <name type="scientific">Frigoriglobus tundricola</name>
    <dbReference type="NCBI Taxonomy" id="2774151"/>
    <lineage>
        <taxon>Bacteria</taxon>
        <taxon>Pseudomonadati</taxon>
        <taxon>Planctomycetota</taxon>
        <taxon>Planctomycetia</taxon>
        <taxon>Gemmatales</taxon>
        <taxon>Gemmataceae</taxon>
        <taxon>Frigoriglobus</taxon>
    </lineage>
</organism>
<accession>A0A6M5YI91</accession>
<feature type="domain" description="Transposase IS66 zinc-finger binding" evidence="3">
    <location>
        <begin position="115"/>
        <end position="159"/>
    </location>
</feature>
<dbReference type="KEGG" id="ftj:FTUN_1278"/>
<evidence type="ECO:0000256" key="1">
    <source>
        <dbReference type="SAM" id="MobiDB-lite"/>
    </source>
</evidence>
<dbReference type="Proteomes" id="UP000503447">
    <property type="component" value="Chromosome"/>
</dbReference>
<sequence length="514" mass="57418">MPPTDDIDVLRQKLTHVEAVIAELRGVVAGLRKQVEAQQAHFHRLVKRTFGRGGERVEGPTLFDGIDPPEAEVPPPVAPPVPEPPAPRKRKGHGRRRKPADLPRRREEIDLSAAEKLCACCGTAKIRIGQVVSERLDYQPMSLFVRELVRPTYACRSCESQGHDPQIARATLPPEPIPKSGIGSGLLAHVIVSKMVDHLPLHRQESILARHGWDVCRSTLCDHLRKCGELLTPLYDLMHRRLLRSFAIHADDTPLVQLRPRRTAFAWVYLGDAANPYTVFDLTAGRRQEFPQAFLGGYRGFVHADAYDGYNGGHNNIRHLGCWMHARRYFVEAEPSDPRAVEALAFVRTLYAVERAIHDERDRPGRTFTDADVVRVRRTRAGPILTAFAGWLDVQHRSATPKSLFGQAVGYARNQWASLVRYLDDARFAIDNGAAERAIRPLATGRANWLHVGGDGGLKTASVLLSVCATATRHRLNPWEYLREVLDRIAHRPAGADVGDLLPDARVKPHGQTR</sequence>
<evidence type="ECO:0000313" key="5">
    <source>
        <dbReference type="Proteomes" id="UP000503447"/>
    </source>
</evidence>
<protein>
    <submittedName>
        <fullName evidence="4">Uncharacterized protein</fullName>
    </submittedName>
</protein>
<evidence type="ECO:0000259" key="2">
    <source>
        <dbReference type="Pfam" id="PF03050"/>
    </source>
</evidence>
<dbReference type="Pfam" id="PF03050">
    <property type="entry name" value="DDE_Tnp_IS66"/>
    <property type="match status" value="1"/>
</dbReference>
<feature type="domain" description="Transposase IS66 central" evidence="2">
    <location>
        <begin position="182"/>
        <end position="459"/>
    </location>
</feature>
<proteinExistence type="predicted"/>
<dbReference type="PANTHER" id="PTHR33678">
    <property type="entry name" value="BLL1576 PROTEIN"/>
    <property type="match status" value="1"/>
</dbReference>
<gene>
    <name evidence="4" type="ORF">FTUN_1278</name>
</gene>
<dbReference type="EMBL" id="CP053452">
    <property type="protein sequence ID" value="QJW93767.1"/>
    <property type="molecule type" value="Genomic_DNA"/>
</dbReference>
<reference evidence="5" key="1">
    <citation type="submission" date="2020-05" db="EMBL/GenBank/DDBJ databases">
        <title>Frigoriglobus tundricola gen. nov., sp. nov., a psychrotolerant cellulolytic planctomycete of the family Gemmataceae with two divergent copies of 16S rRNA gene.</title>
        <authorList>
            <person name="Kulichevskaya I.S."/>
            <person name="Ivanova A.A."/>
            <person name="Naumoff D.G."/>
            <person name="Beletsky A.V."/>
            <person name="Rijpstra W.I.C."/>
            <person name="Sinninghe Damste J.S."/>
            <person name="Mardanov A.V."/>
            <person name="Ravin N.V."/>
            <person name="Dedysh S.N."/>
        </authorList>
    </citation>
    <scope>NUCLEOTIDE SEQUENCE [LARGE SCALE GENOMIC DNA]</scope>
    <source>
        <strain evidence="5">PL17</strain>
    </source>
</reference>
<feature type="compositionally biased region" description="Basic residues" evidence="1">
    <location>
        <begin position="87"/>
        <end position="98"/>
    </location>
</feature>
<dbReference type="InterPro" id="IPR004291">
    <property type="entry name" value="Transposase_IS66_central"/>
</dbReference>
<dbReference type="NCBIfam" id="NF033517">
    <property type="entry name" value="transpos_IS66"/>
    <property type="match status" value="1"/>
</dbReference>
<name>A0A6M5YI91_9BACT</name>
<dbReference type="InterPro" id="IPR024474">
    <property type="entry name" value="Znf_dom_IS66"/>
</dbReference>
<evidence type="ECO:0000259" key="3">
    <source>
        <dbReference type="Pfam" id="PF13005"/>
    </source>
</evidence>
<feature type="region of interest" description="Disordered" evidence="1">
    <location>
        <begin position="56"/>
        <end position="106"/>
    </location>
</feature>
<feature type="compositionally biased region" description="Pro residues" evidence="1">
    <location>
        <begin position="71"/>
        <end position="85"/>
    </location>
</feature>